<dbReference type="InterPro" id="IPR001303">
    <property type="entry name" value="Aldolase_II/adducin_N"/>
</dbReference>
<dbReference type="HOGENOM" id="CLU_006033_0_0_4"/>
<dbReference type="Proteomes" id="UP000061135">
    <property type="component" value="Chromosome"/>
</dbReference>
<dbReference type="EMBL" id="CP007501">
    <property type="protein sequence ID" value="AKD25506.1"/>
    <property type="molecule type" value="Genomic_DNA"/>
</dbReference>
<dbReference type="OrthoDB" id="8859181at2"/>
<dbReference type="STRING" id="1835254.CL55_00011730"/>
<organism evidence="3 4">
    <name type="scientific">Polynucleobacter duraquae</name>
    <dbReference type="NCBI Taxonomy" id="1835254"/>
    <lineage>
        <taxon>Bacteria</taxon>
        <taxon>Pseudomonadati</taxon>
        <taxon>Pseudomonadota</taxon>
        <taxon>Betaproteobacteria</taxon>
        <taxon>Burkholderiales</taxon>
        <taxon>Burkholderiaceae</taxon>
        <taxon>Polynucleobacter</taxon>
    </lineage>
</organism>
<dbReference type="KEGG" id="pdq:CL55_00011730"/>
<proteinExistence type="inferred from homology"/>
<dbReference type="Gene3D" id="3.40.225.10">
    <property type="entry name" value="Class II aldolase/adducin N-terminal domain"/>
    <property type="match status" value="1"/>
</dbReference>
<dbReference type="PATRIC" id="fig|576611.7.peg.1189"/>
<dbReference type="GO" id="GO:0005856">
    <property type="term" value="C:cytoskeleton"/>
    <property type="evidence" value="ECO:0007669"/>
    <property type="project" value="TreeGrafter"/>
</dbReference>
<dbReference type="Pfam" id="PF00596">
    <property type="entry name" value="Aldolase_II"/>
    <property type="match status" value="1"/>
</dbReference>
<dbReference type="SUPFAM" id="SSF53639">
    <property type="entry name" value="AraD/HMP-PK domain-like"/>
    <property type="match status" value="1"/>
</dbReference>
<evidence type="ECO:0000256" key="1">
    <source>
        <dbReference type="ARBA" id="ARBA00037961"/>
    </source>
</evidence>
<dbReference type="PANTHER" id="PTHR10672">
    <property type="entry name" value="ADDUCIN"/>
    <property type="match status" value="1"/>
</dbReference>
<keyword evidence="4" id="KW-1185">Reference proteome</keyword>
<evidence type="ECO:0000313" key="4">
    <source>
        <dbReference type="Proteomes" id="UP000061135"/>
    </source>
</evidence>
<dbReference type="RefSeq" id="WP_046330278.1">
    <property type="nucleotide sequence ID" value="NZ_CP007501.1"/>
</dbReference>
<comment type="similarity">
    <text evidence="1">Belongs to the aldolase class II family.</text>
</comment>
<feature type="domain" description="Class II aldolase/adducin N-terminal" evidence="2">
    <location>
        <begin position="28"/>
        <end position="207"/>
    </location>
</feature>
<name>A0A0E3ZMC6_9BURK</name>
<gene>
    <name evidence="3" type="ORF">CL55_00011730</name>
</gene>
<dbReference type="GO" id="GO:0051015">
    <property type="term" value="F:actin filament binding"/>
    <property type="evidence" value="ECO:0007669"/>
    <property type="project" value="TreeGrafter"/>
</dbReference>
<accession>A0A0E3ZMC6</accession>
<dbReference type="AlphaFoldDB" id="A0A0E3ZMC6"/>
<reference evidence="3 4" key="1">
    <citation type="submission" date="2014-03" db="EMBL/GenBank/DDBJ databases">
        <title>Genome of Polynucleobacter strain MWH-MoK4.</title>
        <authorList>
            <person name="Hahn M.W."/>
        </authorList>
    </citation>
    <scope>NUCLEOTIDE SEQUENCE [LARGE SCALE GENOMIC DNA]</scope>
    <source>
        <strain evidence="3 4">MWH-MoK4</strain>
    </source>
</reference>
<protein>
    <submittedName>
        <fullName evidence="3">Ribulose-5-phosphate 4-epimerase and related epimerase and aldolase</fullName>
    </submittedName>
</protein>
<dbReference type="InterPro" id="IPR036409">
    <property type="entry name" value="Aldolase_II/adducin_N_sf"/>
</dbReference>
<evidence type="ECO:0000259" key="2">
    <source>
        <dbReference type="SMART" id="SM01007"/>
    </source>
</evidence>
<evidence type="ECO:0000313" key="3">
    <source>
        <dbReference type="EMBL" id="AKD25506.1"/>
    </source>
</evidence>
<dbReference type="NCBIfam" id="NF005451">
    <property type="entry name" value="PRK07044.1"/>
    <property type="match status" value="1"/>
</dbReference>
<sequence length="253" mass="27637">MTDKLHPHNAIDDVKFKYRNETEEEVRINLAAAYRLAAMKGWDDGIYTHISASVPNEEGAYLINQFGLRFDEVAPENLVKVNLDGEIISGIGPVNKSGFAIHGAVHTARSDAACVLHLHVDSVIAISAQKQGLLPLSQHALRFYSDIERHHYQGLALSASEQAGLISALGDKKALLLENHGSIICGVSIQQAFYLMDVLDKACKIQILAGAAEGLIIPDPAICRMTYEQLCSDGDEEGQMEWPAYLGLLKNSE</sequence>
<dbReference type="InterPro" id="IPR051017">
    <property type="entry name" value="Aldolase-II_Adducin_sf"/>
</dbReference>
<dbReference type="SMART" id="SM01007">
    <property type="entry name" value="Aldolase_II"/>
    <property type="match status" value="1"/>
</dbReference>
<dbReference type="PANTHER" id="PTHR10672:SF3">
    <property type="entry name" value="PROTEIN HU-LI TAI SHAO"/>
    <property type="match status" value="1"/>
</dbReference>